<organism evidence="8 9">
    <name type="scientific">Geomonas silvestris</name>
    <dbReference type="NCBI Taxonomy" id="2740184"/>
    <lineage>
        <taxon>Bacteria</taxon>
        <taxon>Pseudomonadati</taxon>
        <taxon>Thermodesulfobacteriota</taxon>
        <taxon>Desulfuromonadia</taxon>
        <taxon>Geobacterales</taxon>
        <taxon>Geobacteraceae</taxon>
        <taxon>Geomonas</taxon>
    </lineage>
</organism>
<dbReference type="InterPro" id="IPR036059">
    <property type="entry name" value="TldD/PmbA_sf"/>
</dbReference>
<dbReference type="FunFam" id="3.30.2290.10:FF:000003">
    <property type="entry name" value="Zinc-dependent protease, TldD/PmbA family"/>
    <property type="match status" value="1"/>
</dbReference>
<dbReference type="Proteomes" id="UP000556026">
    <property type="component" value="Unassembled WGS sequence"/>
</dbReference>
<sequence>MLQELDVAAILSRALAQGGDFADIYYEDGSFTAVVCEDGKVERVLAALDRGVGIRVISGFSTAYAYTNEVTAASLMRLAEAVSRGVREGSAFERAINLTERKVGAGFPIRIQPDQIPLADKVQLVQRADRAARGFDPRVRQVMAVYRDARVVTQVANSLGEFSEAHSTATVFMAQVVAQDGSVTQTGYEPLGAQYGYEVFDQASPEEVALTAARRAVLMLGARPSPAGVMPVVLSSEAGGTMVHEAIGHGLEADLVQAGSSVYRGKIGEQVASELVTVRDDATIPNARGSFSFDGEGTPAQNTVLVEKGILKGYLYDRLSALKDGCVSTGNGRRESYRMRPIVRMTNTLIAPGESDPQAVVRAAGSGLFVRKMGGGQVNTVNGDFVFEVTEGYLIENGEVGEPVRGATLTGNGPEVLKNITMVGSDLGFGIGTCGKDGQGVPVADAQPTLLISGITVGGKAQKTG</sequence>
<dbReference type="PIRSF" id="PIRSF004919">
    <property type="entry name" value="TldD"/>
    <property type="match status" value="1"/>
</dbReference>
<feature type="domain" description="Metalloprotease TldD/E central" evidence="7">
    <location>
        <begin position="113"/>
        <end position="220"/>
    </location>
</feature>
<keyword evidence="4" id="KW-0482">Metalloprotease</keyword>
<evidence type="ECO:0000313" key="8">
    <source>
        <dbReference type="EMBL" id="GFO58238.1"/>
    </source>
</evidence>
<dbReference type="AlphaFoldDB" id="A0A6V8ME21"/>
<dbReference type="InterPro" id="IPR045570">
    <property type="entry name" value="Metalloprtase-TldD/E_cen_dom"/>
</dbReference>
<dbReference type="Pfam" id="PF19289">
    <property type="entry name" value="PmbA_TldD_3rd"/>
    <property type="match status" value="1"/>
</dbReference>
<evidence type="ECO:0000256" key="2">
    <source>
        <dbReference type="ARBA" id="ARBA00022670"/>
    </source>
</evidence>
<dbReference type="InterPro" id="IPR045569">
    <property type="entry name" value="Metalloprtase-TldD/E_C"/>
</dbReference>
<comment type="caution">
    <text evidence="8">The sequence shown here is derived from an EMBL/GenBank/DDBJ whole genome shotgun (WGS) entry which is preliminary data.</text>
</comment>
<name>A0A6V8ME21_9BACT</name>
<keyword evidence="3" id="KW-0378">Hydrolase</keyword>
<dbReference type="InterPro" id="IPR051463">
    <property type="entry name" value="Peptidase_U62_metallo"/>
</dbReference>
<accession>A0A6V8ME21</accession>
<dbReference type="GO" id="GO:0008237">
    <property type="term" value="F:metallopeptidase activity"/>
    <property type="evidence" value="ECO:0007669"/>
    <property type="project" value="UniProtKB-KW"/>
</dbReference>
<dbReference type="RefSeq" id="WP_183353088.1">
    <property type="nucleotide sequence ID" value="NZ_BLXX01000001.1"/>
</dbReference>
<dbReference type="EMBL" id="BLXX01000001">
    <property type="protein sequence ID" value="GFO58238.1"/>
    <property type="molecule type" value="Genomic_DNA"/>
</dbReference>
<keyword evidence="2" id="KW-0645">Protease</keyword>
<dbReference type="InterPro" id="IPR002510">
    <property type="entry name" value="Metalloprtase-TldD/E_N"/>
</dbReference>
<evidence type="ECO:0000256" key="3">
    <source>
        <dbReference type="ARBA" id="ARBA00022801"/>
    </source>
</evidence>
<evidence type="ECO:0000313" key="9">
    <source>
        <dbReference type="Proteomes" id="UP000556026"/>
    </source>
</evidence>
<dbReference type="InterPro" id="IPR025502">
    <property type="entry name" value="TldD"/>
</dbReference>
<evidence type="ECO:0000256" key="4">
    <source>
        <dbReference type="ARBA" id="ARBA00023049"/>
    </source>
</evidence>
<evidence type="ECO:0000256" key="1">
    <source>
        <dbReference type="ARBA" id="ARBA00005836"/>
    </source>
</evidence>
<evidence type="ECO:0000259" key="7">
    <source>
        <dbReference type="Pfam" id="PF19290"/>
    </source>
</evidence>
<dbReference type="PANTHER" id="PTHR30624:SF4">
    <property type="entry name" value="METALLOPROTEASE TLDD"/>
    <property type="match status" value="1"/>
</dbReference>
<reference evidence="9" key="1">
    <citation type="submission" date="2020-06" db="EMBL/GenBank/DDBJ databases">
        <title>Draft genomic sequence of Geomonas sp. Red330.</title>
        <authorList>
            <person name="Itoh H."/>
            <person name="Zhenxing X."/>
            <person name="Ushijima N."/>
            <person name="Masuda Y."/>
            <person name="Shiratori Y."/>
            <person name="Senoo K."/>
        </authorList>
    </citation>
    <scope>NUCLEOTIDE SEQUENCE [LARGE SCALE GENOMIC DNA]</scope>
    <source>
        <strain evidence="9">Red330</strain>
    </source>
</reference>
<feature type="domain" description="Metalloprotease TldD/E C-terminal" evidence="6">
    <location>
        <begin position="228"/>
        <end position="459"/>
    </location>
</feature>
<feature type="domain" description="Metalloprotease TldD/E N-terminal" evidence="5">
    <location>
        <begin position="22"/>
        <end position="82"/>
    </location>
</feature>
<dbReference type="InterPro" id="IPR035068">
    <property type="entry name" value="TldD/PmbA_N"/>
</dbReference>
<dbReference type="Pfam" id="PF01523">
    <property type="entry name" value="PmbA_TldD_1st"/>
    <property type="match status" value="1"/>
</dbReference>
<dbReference type="GO" id="GO:0005829">
    <property type="term" value="C:cytosol"/>
    <property type="evidence" value="ECO:0007669"/>
    <property type="project" value="TreeGrafter"/>
</dbReference>
<dbReference type="GO" id="GO:0006508">
    <property type="term" value="P:proteolysis"/>
    <property type="evidence" value="ECO:0007669"/>
    <property type="project" value="UniProtKB-KW"/>
</dbReference>
<dbReference type="Gene3D" id="3.30.2290.10">
    <property type="entry name" value="PmbA/TldD superfamily"/>
    <property type="match status" value="1"/>
</dbReference>
<keyword evidence="9" id="KW-1185">Reference proteome</keyword>
<gene>
    <name evidence="8" type="primary">tldD</name>
    <name evidence="8" type="ORF">GMST_05630</name>
</gene>
<dbReference type="Pfam" id="PF19290">
    <property type="entry name" value="PmbA_TldD_2nd"/>
    <property type="match status" value="1"/>
</dbReference>
<dbReference type="PANTHER" id="PTHR30624">
    <property type="entry name" value="UNCHARACTERIZED PROTEIN TLDD AND PMBA"/>
    <property type="match status" value="1"/>
</dbReference>
<proteinExistence type="inferred from homology"/>
<comment type="similarity">
    <text evidence="1">Belongs to the peptidase U62 family.</text>
</comment>
<dbReference type="SUPFAM" id="SSF111283">
    <property type="entry name" value="Putative modulator of DNA gyrase, PmbA/TldD"/>
    <property type="match status" value="1"/>
</dbReference>
<evidence type="ECO:0000259" key="6">
    <source>
        <dbReference type="Pfam" id="PF19289"/>
    </source>
</evidence>
<protein>
    <submittedName>
        <fullName evidence="8">Peptidase</fullName>
    </submittedName>
</protein>
<evidence type="ECO:0000259" key="5">
    <source>
        <dbReference type="Pfam" id="PF01523"/>
    </source>
</evidence>